<organism evidence="6 7">
    <name type="scientific">Lepraria neglecta</name>
    <dbReference type="NCBI Taxonomy" id="209136"/>
    <lineage>
        <taxon>Eukaryota</taxon>
        <taxon>Fungi</taxon>
        <taxon>Dikarya</taxon>
        <taxon>Ascomycota</taxon>
        <taxon>Pezizomycotina</taxon>
        <taxon>Lecanoromycetes</taxon>
        <taxon>OSLEUM clade</taxon>
        <taxon>Lecanoromycetidae</taxon>
        <taxon>Lecanorales</taxon>
        <taxon>Lecanorineae</taxon>
        <taxon>Stereocaulaceae</taxon>
        <taxon>Lepraria</taxon>
    </lineage>
</organism>
<proteinExistence type="inferred from homology"/>
<keyword evidence="2" id="KW-0285">Flavoprotein</keyword>
<evidence type="ECO:0000256" key="3">
    <source>
        <dbReference type="ARBA" id="ARBA00022827"/>
    </source>
</evidence>
<dbReference type="Pfam" id="PF01565">
    <property type="entry name" value="FAD_binding_4"/>
    <property type="match status" value="1"/>
</dbReference>
<accession>A0AAE0DIQ3</accession>
<dbReference type="PANTHER" id="PTHR42973">
    <property type="entry name" value="BINDING OXIDOREDUCTASE, PUTATIVE (AFU_ORTHOLOGUE AFUA_1G17690)-RELATED"/>
    <property type="match status" value="1"/>
</dbReference>
<dbReference type="SUPFAM" id="SSF56176">
    <property type="entry name" value="FAD-binding/transporter-associated domain-like"/>
    <property type="match status" value="1"/>
</dbReference>
<dbReference type="InterPro" id="IPR016169">
    <property type="entry name" value="FAD-bd_PCMH_sub2"/>
</dbReference>
<dbReference type="PROSITE" id="PS51387">
    <property type="entry name" value="FAD_PCMH"/>
    <property type="match status" value="1"/>
</dbReference>
<dbReference type="EMBL" id="JASNWA010000010">
    <property type="protein sequence ID" value="KAK3168508.1"/>
    <property type="molecule type" value="Genomic_DNA"/>
</dbReference>
<dbReference type="Proteomes" id="UP001276659">
    <property type="component" value="Unassembled WGS sequence"/>
</dbReference>
<evidence type="ECO:0000313" key="7">
    <source>
        <dbReference type="Proteomes" id="UP001276659"/>
    </source>
</evidence>
<protein>
    <recommendedName>
        <fullName evidence="5">FAD-binding PCMH-type domain-containing protein</fullName>
    </recommendedName>
</protein>
<dbReference type="InterPro" id="IPR050416">
    <property type="entry name" value="FAD-linked_Oxidoreductase"/>
</dbReference>
<evidence type="ECO:0000259" key="5">
    <source>
        <dbReference type="PROSITE" id="PS51387"/>
    </source>
</evidence>
<comment type="caution">
    <text evidence="6">The sequence shown here is derived from an EMBL/GenBank/DDBJ whole genome shotgun (WGS) entry which is preliminary data.</text>
</comment>
<dbReference type="InterPro" id="IPR006094">
    <property type="entry name" value="Oxid_FAD_bind_N"/>
</dbReference>
<name>A0AAE0DIQ3_9LECA</name>
<feature type="domain" description="FAD-binding PCMH-type" evidence="5">
    <location>
        <begin position="59"/>
        <end position="236"/>
    </location>
</feature>
<keyword evidence="3" id="KW-0274">FAD</keyword>
<evidence type="ECO:0000256" key="1">
    <source>
        <dbReference type="ARBA" id="ARBA00005466"/>
    </source>
</evidence>
<comment type="similarity">
    <text evidence="1">Belongs to the oxygen-dependent FAD-linked oxidoreductase family.</text>
</comment>
<reference evidence="6" key="1">
    <citation type="submission" date="2022-11" db="EMBL/GenBank/DDBJ databases">
        <title>Chromosomal genome sequence assembly and mating type (MAT) locus characterization of the leprose asexual lichenized fungus Lepraria neglecta (Nyl.) Erichsen.</title>
        <authorList>
            <person name="Allen J.L."/>
            <person name="Pfeffer B."/>
        </authorList>
    </citation>
    <scope>NUCLEOTIDE SEQUENCE</scope>
    <source>
        <strain evidence="6">Allen 5258</strain>
    </source>
</reference>
<dbReference type="PANTHER" id="PTHR42973:SF22">
    <property type="entry name" value="FAD-BINDING PCMH-TYPE DOMAIN-CONTAINING PROTEIN-RELATED"/>
    <property type="match status" value="1"/>
</dbReference>
<dbReference type="GO" id="GO:0071949">
    <property type="term" value="F:FAD binding"/>
    <property type="evidence" value="ECO:0007669"/>
    <property type="project" value="InterPro"/>
</dbReference>
<dbReference type="InterPro" id="IPR016166">
    <property type="entry name" value="FAD-bd_PCMH"/>
</dbReference>
<dbReference type="AlphaFoldDB" id="A0AAE0DIQ3"/>
<sequence>MTDPAPANGTNQLNATVPSSSYTKFQYDALAKALPGKVSVPSDATYQMSKASYFSQQEEQIIPGCIVTPLNTNDVATAVNALASVYESSYYSAKFAVKGGGHTPWAGSASIEGGAVIDMTSIKAVAVNADNTITSVGAGAKWTDVYTYLDSKTLALSGGRAAQVGVGGLTLGGGLSYFSARKGFVCDNVVNYEIVLANGSVVNANENTNADLWIALRGGSNNFGIVTRFDLKTFQQGSFWGGVVYYPITTAPQQLTAFYNFAQDPQYDDYSAVIQSFGFSGSQGSAAVNGLYYTKPQANPLKLQPFTTIQPQLASTLRVDSLLNFTVERGANSPDGLRELYITNTFKNDLSFLNTVYGKFNDTIKQIEKVTGIIWSLTFQPIVPAITSKSDPLGGNSQGLDPSEGPLVNSLLTASWEISSDDPLVNSVADEFIDGINALAQEAGVFHRFIYFNYANKTQNPIDGYGAASKAKLQAVSKKYDPDGLFQKGVPGGFKLFAQ</sequence>
<keyword evidence="7" id="KW-1185">Reference proteome</keyword>
<gene>
    <name evidence="6" type="ORF">OEA41_004956</name>
</gene>
<evidence type="ECO:0000256" key="2">
    <source>
        <dbReference type="ARBA" id="ARBA00022630"/>
    </source>
</evidence>
<dbReference type="InterPro" id="IPR036318">
    <property type="entry name" value="FAD-bd_PCMH-like_sf"/>
</dbReference>
<evidence type="ECO:0000256" key="4">
    <source>
        <dbReference type="ARBA" id="ARBA00023002"/>
    </source>
</evidence>
<dbReference type="Gene3D" id="3.30.465.10">
    <property type="match status" value="1"/>
</dbReference>
<dbReference type="GO" id="GO:0016491">
    <property type="term" value="F:oxidoreductase activity"/>
    <property type="evidence" value="ECO:0007669"/>
    <property type="project" value="UniProtKB-KW"/>
</dbReference>
<keyword evidence="4" id="KW-0560">Oxidoreductase</keyword>
<evidence type="ECO:0000313" key="6">
    <source>
        <dbReference type="EMBL" id="KAK3168508.1"/>
    </source>
</evidence>